<dbReference type="EMBL" id="JAERUA010000009">
    <property type="protein sequence ID" value="KAI1895223.1"/>
    <property type="molecule type" value="Genomic_DNA"/>
</dbReference>
<proteinExistence type="predicted"/>
<keyword evidence="2" id="KW-0472">Membrane</keyword>
<dbReference type="Gene3D" id="2.60.40.10">
    <property type="entry name" value="Immunoglobulins"/>
    <property type="match status" value="1"/>
</dbReference>
<dbReference type="InterPro" id="IPR036179">
    <property type="entry name" value="Ig-like_dom_sf"/>
</dbReference>
<dbReference type="SUPFAM" id="SSF48726">
    <property type="entry name" value="Immunoglobulin"/>
    <property type="match status" value="1"/>
</dbReference>
<keyword evidence="5" id="KW-1185">Reference proteome</keyword>
<accession>A0A8T3DDE2</accession>
<sequence length="175" mass="20231">MENPNIEITAPRVKVLPPSPQEDCAERRKRKKISKLTLVCVATGFYPDHVSVYWKVNGDNASAHEFSTDEEALQDENTKFYSITSRLRIKANMWFNPENSFTCITNFYDGTGETPYEDTIKGAKGGERIEREYFLRASQTAKVSYCLFIAKSFLYGLFVCIVVWRLRRPSEKQYD</sequence>
<dbReference type="PROSITE" id="PS50835">
    <property type="entry name" value="IG_LIKE"/>
    <property type="match status" value="1"/>
</dbReference>
<dbReference type="OrthoDB" id="9049585at2759"/>
<protein>
    <recommendedName>
        <fullName evidence="3">Ig-like domain-containing protein</fullName>
    </recommendedName>
</protein>
<feature type="domain" description="Ig-like" evidence="3">
    <location>
        <begin position="11"/>
        <end position="121"/>
    </location>
</feature>
<dbReference type="AlphaFoldDB" id="A0A8T3DDE2"/>
<comment type="caution">
    <text evidence="4">The sequence shown here is derived from an EMBL/GenBank/DDBJ whole genome shotgun (WGS) entry which is preliminary data.</text>
</comment>
<reference evidence="4" key="1">
    <citation type="submission" date="2021-01" db="EMBL/GenBank/DDBJ databases">
        <authorList>
            <person name="Zahm M."/>
            <person name="Roques C."/>
            <person name="Cabau C."/>
            <person name="Klopp C."/>
            <person name="Donnadieu C."/>
            <person name="Jouanno E."/>
            <person name="Lampietro C."/>
            <person name="Louis A."/>
            <person name="Herpin A."/>
            <person name="Echchiki A."/>
            <person name="Berthelot C."/>
            <person name="Parey E."/>
            <person name="Roest-Crollius H."/>
            <person name="Braasch I."/>
            <person name="Postlethwait J."/>
            <person name="Bobe J."/>
            <person name="Montfort J."/>
            <person name="Bouchez O."/>
            <person name="Begum T."/>
            <person name="Mejri S."/>
            <person name="Adams A."/>
            <person name="Chen W.-J."/>
            <person name="Guiguen Y."/>
        </authorList>
    </citation>
    <scope>NUCLEOTIDE SEQUENCE</scope>
    <source>
        <tissue evidence="4">Blood</tissue>
    </source>
</reference>
<keyword evidence="1" id="KW-0393">Immunoglobulin domain</keyword>
<evidence type="ECO:0000313" key="5">
    <source>
        <dbReference type="Proteomes" id="UP000829720"/>
    </source>
</evidence>
<organism evidence="4 5">
    <name type="scientific">Albula goreensis</name>
    <dbReference type="NCBI Taxonomy" id="1534307"/>
    <lineage>
        <taxon>Eukaryota</taxon>
        <taxon>Metazoa</taxon>
        <taxon>Chordata</taxon>
        <taxon>Craniata</taxon>
        <taxon>Vertebrata</taxon>
        <taxon>Euteleostomi</taxon>
        <taxon>Actinopterygii</taxon>
        <taxon>Neopterygii</taxon>
        <taxon>Teleostei</taxon>
        <taxon>Albuliformes</taxon>
        <taxon>Albulidae</taxon>
        <taxon>Albula</taxon>
    </lineage>
</organism>
<evidence type="ECO:0000256" key="1">
    <source>
        <dbReference type="ARBA" id="ARBA00023319"/>
    </source>
</evidence>
<feature type="transmembrane region" description="Helical" evidence="2">
    <location>
        <begin position="145"/>
        <end position="166"/>
    </location>
</feature>
<dbReference type="SMART" id="SM00407">
    <property type="entry name" value="IGc1"/>
    <property type="match status" value="1"/>
</dbReference>
<dbReference type="Pfam" id="PF07654">
    <property type="entry name" value="C1-set"/>
    <property type="match status" value="1"/>
</dbReference>
<evidence type="ECO:0000256" key="2">
    <source>
        <dbReference type="SAM" id="Phobius"/>
    </source>
</evidence>
<dbReference type="PANTHER" id="PTHR23411">
    <property type="entry name" value="TAPASIN"/>
    <property type="match status" value="1"/>
</dbReference>
<gene>
    <name evidence="4" type="ORF">AGOR_G00104090</name>
</gene>
<dbReference type="InterPro" id="IPR050380">
    <property type="entry name" value="Immune_Resp_Modulators"/>
</dbReference>
<dbReference type="InterPro" id="IPR013783">
    <property type="entry name" value="Ig-like_fold"/>
</dbReference>
<dbReference type="InterPro" id="IPR007110">
    <property type="entry name" value="Ig-like_dom"/>
</dbReference>
<dbReference type="Proteomes" id="UP000829720">
    <property type="component" value="Unassembled WGS sequence"/>
</dbReference>
<evidence type="ECO:0000313" key="4">
    <source>
        <dbReference type="EMBL" id="KAI1895223.1"/>
    </source>
</evidence>
<keyword evidence="2" id="KW-1133">Transmembrane helix</keyword>
<evidence type="ECO:0000259" key="3">
    <source>
        <dbReference type="PROSITE" id="PS50835"/>
    </source>
</evidence>
<dbReference type="InterPro" id="IPR003597">
    <property type="entry name" value="Ig_C1-set"/>
</dbReference>
<name>A0A8T3DDE2_9TELE</name>
<keyword evidence="2" id="KW-0812">Transmembrane</keyword>